<evidence type="ECO:0000313" key="3">
    <source>
        <dbReference type="Proteomes" id="UP000266506"/>
    </source>
</evidence>
<dbReference type="AlphaFoldDB" id="A0A397RTG3"/>
<evidence type="ECO:0000313" key="2">
    <source>
        <dbReference type="EMBL" id="RIA75435.1"/>
    </source>
</evidence>
<feature type="transmembrane region" description="Helical" evidence="1">
    <location>
        <begin position="60"/>
        <end position="85"/>
    </location>
</feature>
<gene>
    <name evidence="2" type="ORF">EI71_01524</name>
</gene>
<proteinExistence type="predicted"/>
<evidence type="ECO:0000256" key="1">
    <source>
        <dbReference type="SAM" id="Phobius"/>
    </source>
</evidence>
<name>A0A397RTG3_9MOLU</name>
<accession>A0A397RTG3</accession>
<reference evidence="2 3" key="1">
    <citation type="submission" date="2018-08" db="EMBL/GenBank/DDBJ databases">
        <title>Genomic Encyclopedia of Archaeal and Bacterial Type Strains, Phase II (KMG-II): from individual species to whole genera.</title>
        <authorList>
            <person name="Goeker M."/>
        </authorList>
    </citation>
    <scope>NUCLEOTIDE SEQUENCE [LARGE SCALE GENOMIC DNA]</scope>
    <source>
        <strain evidence="2 3">ATCC 27112</strain>
    </source>
</reference>
<keyword evidence="1" id="KW-1133">Transmembrane helix</keyword>
<comment type="caution">
    <text evidence="2">The sequence shown here is derived from an EMBL/GenBank/DDBJ whole genome shotgun (WGS) entry which is preliminary data.</text>
</comment>
<organism evidence="2 3">
    <name type="scientific">Anaeroplasma bactoclasticum</name>
    <dbReference type="NCBI Taxonomy" id="2088"/>
    <lineage>
        <taxon>Bacteria</taxon>
        <taxon>Bacillati</taxon>
        <taxon>Mycoplasmatota</taxon>
        <taxon>Mollicutes</taxon>
        <taxon>Anaeroplasmatales</taxon>
        <taxon>Anaeroplasmataceae</taxon>
        <taxon>Anaeroplasma</taxon>
    </lineage>
</organism>
<dbReference type="EMBL" id="QXEV01000020">
    <property type="protein sequence ID" value="RIA75435.1"/>
    <property type="molecule type" value="Genomic_DNA"/>
</dbReference>
<keyword evidence="1" id="KW-0812">Transmembrane</keyword>
<keyword evidence="1" id="KW-0472">Membrane</keyword>
<sequence>MSNFAQYYVTFLGDLWNNIVEWFQNHIAIIVEVFYGDWAGAGGYFQKLGASIGSWNALDYIAFILVLIIDLAFMFLLIVLLVQLVRRYIKFNKREIDKDSLIEDKPKGCWVNWWKE</sequence>
<dbReference type="InParanoid" id="A0A397RTG3"/>
<dbReference type="Proteomes" id="UP000266506">
    <property type="component" value="Unassembled WGS sequence"/>
</dbReference>
<keyword evidence="3" id="KW-1185">Reference proteome</keyword>
<protein>
    <submittedName>
        <fullName evidence="2">Uncharacterized protein</fullName>
    </submittedName>
</protein>